<feature type="region of interest" description="Disordered" evidence="1">
    <location>
        <begin position="25"/>
        <end position="74"/>
    </location>
</feature>
<accession>A0A8S9LBI4</accession>
<comment type="caution">
    <text evidence="2">The sequence shown here is derived from an EMBL/GenBank/DDBJ whole genome shotgun (WGS) entry which is preliminary data.</text>
</comment>
<gene>
    <name evidence="2" type="ORF">F2Q70_00026001</name>
</gene>
<evidence type="ECO:0000313" key="2">
    <source>
        <dbReference type="EMBL" id="KAF2604195.1"/>
    </source>
</evidence>
<organism evidence="2">
    <name type="scientific">Brassica cretica</name>
    <name type="common">Mustard</name>
    <dbReference type="NCBI Taxonomy" id="69181"/>
    <lineage>
        <taxon>Eukaryota</taxon>
        <taxon>Viridiplantae</taxon>
        <taxon>Streptophyta</taxon>
        <taxon>Embryophyta</taxon>
        <taxon>Tracheophyta</taxon>
        <taxon>Spermatophyta</taxon>
        <taxon>Magnoliopsida</taxon>
        <taxon>eudicotyledons</taxon>
        <taxon>Gunneridae</taxon>
        <taxon>Pentapetalae</taxon>
        <taxon>rosids</taxon>
        <taxon>malvids</taxon>
        <taxon>Brassicales</taxon>
        <taxon>Brassicaceae</taxon>
        <taxon>Brassiceae</taxon>
        <taxon>Brassica</taxon>
    </lineage>
</organism>
<feature type="compositionally biased region" description="Basic residues" evidence="1">
    <location>
        <begin position="25"/>
        <end position="38"/>
    </location>
</feature>
<dbReference type="EMBL" id="QGKY02000094">
    <property type="protein sequence ID" value="KAF2604195.1"/>
    <property type="molecule type" value="Genomic_DNA"/>
</dbReference>
<name>A0A8S9LBI4_BRACR</name>
<proteinExistence type="predicted"/>
<sequence>MPSMTEKVIRPRNVEWHFAVKTKIKRPARIPKKKRKSQRLQNLIEKTKGSSNKRSKETEPESPSSPPQAPKKRVDMISWGQKAIHLTESRDMPKEEYASTLRLLSADLHRRVRCVAMYGDLPTVTLSTYFDTRYIFELTFQCHQFEVYQHHVSEVMIVLLKSGQSASQEEAVEEMKDCRSITQNWCRSTVMPERGPSIFQDRLKPRSHTKSMGNPCRLVLDMSRSGLTVPGRLVTAIGERVQSVPLIKSMARIDTERMQWEEDGWPDSTSYGQDSHKGRGAWEGSFMGVGNDPVMVFDHG</sequence>
<protein>
    <submittedName>
        <fullName evidence="2">Uncharacterized protein</fullName>
    </submittedName>
</protein>
<evidence type="ECO:0000256" key="1">
    <source>
        <dbReference type="SAM" id="MobiDB-lite"/>
    </source>
</evidence>
<dbReference type="AlphaFoldDB" id="A0A8S9LBI4"/>
<reference evidence="2" key="1">
    <citation type="submission" date="2019-12" db="EMBL/GenBank/DDBJ databases">
        <title>Genome sequencing and annotation of Brassica cretica.</title>
        <authorList>
            <person name="Studholme D.J."/>
            <person name="Sarris P.F."/>
        </authorList>
    </citation>
    <scope>NUCLEOTIDE SEQUENCE</scope>
    <source>
        <strain evidence="2">PFS-102/07</strain>
        <tissue evidence="2">Leaf</tissue>
    </source>
</reference>